<proteinExistence type="inferred from homology"/>
<keyword evidence="7" id="KW-0443">Lipid metabolism</keyword>
<dbReference type="PANTHER" id="PTHR47470:SF1">
    <property type="entry name" value="FAD-DEPENDENT OXIDOREDUCTASE 2 FAD BINDING DOMAIN-CONTAINING PROTEIN"/>
    <property type="match status" value="1"/>
</dbReference>
<dbReference type="EC" id="1.1.3.6" evidence="13"/>
<dbReference type="EC" id="5.3.3.1" evidence="11"/>
<dbReference type="RefSeq" id="WP_048465445.1">
    <property type="nucleotide sequence ID" value="NZ_LABX01000154.1"/>
</dbReference>
<dbReference type="InterPro" id="IPR036188">
    <property type="entry name" value="FAD/NAD-bd_sf"/>
</dbReference>
<evidence type="ECO:0000256" key="9">
    <source>
        <dbReference type="ARBA" id="ARBA00023221"/>
    </source>
</evidence>
<gene>
    <name evidence="17" type="ORF">VP06_19540</name>
</gene>
<comment type="cofactor">
    <cofactor evidence="1">
        <name>FAD</name>
        <dbReference type="ChEBI" id="CHEBI:57692"/>
    </cofactor>
</comment>
<dbReference type="SUPFAM" id="SSF54373">
    <property type="entry name" value="FAD-linked reductases, C-terminal domain"/>
    <property type="match status" value="1"/>
</dbReference>
<evidence type="ECO:0000256" key="8">
    <source>
        <dbReference type="ARBA" id="ARBA00023166"/>
    </source>
</evidence>
<keyword evidence="4" id="KW-0285">Flavoprotein</keyword>
<evidence type="ECO:0000256" key="2">
    <source>
        <dbReference type="ARBA" id="ARBA00010790"/>
    </source>
</evidence>
<dbReference type="GO" id="GO:0016995">
    <property type="term" value="F:cholesterol oxidase activity"/>
    <property type="evidence" value="ECO:0007669"/>
    <property type="project" value="UniProtKB-EC"/>
</dbReference>
<dbReference type="SUPFAM" id="SSF51905">
    <property type="entry name" value="FAD/NAD(P)-binding domain"/>
    <property type="match status" value="1"/>
</dbReference>
<dbReference type="PATRIC" id="fig|270351.6.peg.1601"/>
<dbReference type="PANTHER" id="PTHR47470">
    <property type="entry name" value="CHOLESTEROL OXIDASE"/>
    <property type="match status" value="1"/>
</dbReference>
<evidence type="ECO:0000259" key="16">
    <source>
        <dbReference type="Pfam" id="PF05199"/>
    </source>
</evidence>
<evidence type="ECO:0000256" key="1">
    <source>
        <dbReference type="ARBA" id="ARBA00001974"/>
    </source>
</evidence>
<comment type="caution">
    <text evidence="17">The sequence shown here is derived from an EMBL/GenBank/DDBJ whole genome shotgun (WGS) entry which is preliminary data.</text>
</comment>
<dbReference type="GO" id="GO:0008203">
    <property type="term" value="P:cholesterol metabolic process"/>
    <property type="evidence" value="ECO:0007669"/>
    <property type="project" value="UniProtKB-KW"/>
</dbReference>
<keyword evidence="3" id="KW-0153">Cholesterol metabolism</keyword>
<evidence type="ECO:0000256" key="3">
    <source>
        <dbReference type="ARBA" id="ARBA00022548"/>
    </source>
</evidence>
<name>A0A0J6SDT9_9HYPH</name>
<dbReference type="Proteomes" id="UP000035929">
    <property type="component" value="Unassembled WGS sequence"/>
</dbReference>
<keyword evidence="5" id="KW-0274">FAD</keyword>
<sequence>MGSALKAQDAEAQFFAPNYRALVPEIFQGLSVPPSYTPNLVIGSGFGGAITALRLAQAGQPVTIVERGFRWPNNPWRPIFSNDTLPDGRAFWFRRSARMIAGNTAYMDSFGGIVDATEYPTMTAWRAACVGGGSLVFTGVMIQPRQAYFDALFGGVVPYAELDRVYYPRVRQMLRLSPMPADVYATQAFGHSREWDRQVAAAGYTPSRIDSIFNWDVVRAETRLASRPSATVGASNHGNSNGAKFDLNQNYLRYAEATGRARIFPGFEILAIGQSGGRYVVQGLLRSPDGRQLATQTIACDRLFLAAGSIGTSNLLVKARATRSLPNLNEHIGAGWGTNGDVLVVRSLGRITGLTEGTPSASMIHETAAGLPVTLENWYVPGVPLNISIIPSLGMVFDQSNRGTFAYDPGSGGVTLDWAPNGNADALAACRKVNNRIATASNTIPGAVPFIGDVSGMNWTAHPLGGAVIGKATDGYGRVIGQPGLYVMDGALLPGSAGAVNPSLTISALAERNIEAIVARGG</sequence>
<keyword evidence="9" id="KW-0753">Steroid metabolism</keyword>
<evidence type="ECO:0000256" key="14">
    <source>
        <dbReference type="ARBA" id="ARBA00049744"/>
    </source>
</evidence>
<evidence type="ECO:0000256" key="12">
    <source>
        <dbReference type="ARBA" id="ARBA00049645"/>
    </source>
</evidence>
<dbReference type="Gene3D" id="3.50.50.60">
    <property type="entry name" value="FAD/NAD(P)-binding domain"/>
    <property type="match status" value="1"/>
</dbReference>
<feature type="domain" description="Glucose-methanol-choline oxidoreductase C-terminal" evidence="16">
    <location>
        <begin position="460"/>
        <end position="510"/>
    </location>
</feature>
<keyword evidence="10" id="KW-0413">Isomerase</keyword>
<dbReference type="InterPro" id="IPR052542">
    <property type="entry name" value="Cholesterol_Oxidase"/>
</dbReference>
<dbReference type="EMBL" id="LABX01000154">
    <property type="protein sequence ID" value="KMO31498.1"/>
    <property type="molecule type" value="Genomic_DNA"/>
</dbReference>
<evidence type="ECO:0000256" key="5">
    <source>
        <dbReference type="ARBA" id="ARBA00022827"/>
    </source>
</evidence>
<evidence type="ECO:0000313" key="18">
    <source>
        <dbReference type="Proteomes" id="UP000035929"/>
    </source>
</evidence>
<dbReference type="InterPro" id="IPR007867">
    <property type="entry name" value="GMC_OxRtase_C"/>
</dbReference>
<evidence type="ECO:0000256" key="13">
    <source>
        <dbReference type="ARBA" id="ARBA00049723"/>
    </source>
</evidence>
<evidence type="ECO:0000256" key="7">
    <source>
        <dbReference type="ARBA" id="ARBA00023098"/>
    </source>
</evidence>
<evidence type="ECO:0000256" key="4">
    <source>
        <dbReference type="ARBA" id="ARBA00022630"/>
    </source>
</evidence>
<evidence type="ECO:0000256" key="15">
    <source>
        <dbReference type="ARBA" id="ARBA00049778"/>
    </source>
</evidence>
<accession>A0A0J6SDT9</accession>
<dbReference type="GO" id="GO:0004769">
    <property type="term" value="F:steroid Delta-isomerase activity"/>
    <property type="evidence" value="ECO:0007669"/>
    <property type="project" value="UniProtKB-EC"/>
</dbReference>
<reference evidence="17 18" key="1">
    <citation type="submission" date="2015-03" db="EMBL/GenBank/DDBJ databases">
        <title>Genome sequencing of Methylobacterium aquaticum DSM16371 type strain.</title>
        <authorList>
            <person name="Chaudhry V."/>
            <person name="Patil P.B."/>
        </authorList>
    </citation>
    <scope>NUCLEOTIDE SEQUENCE [LARGE SCALE GENOMIC DNA]</scope>
    <source>
        <strain evidence="17 18">DSM 16371</strain>
    </source>
</reference>
<keyword evidence="8" id="KW-1207">Sterol metabolism</keyword>
<comment type="similarity">
    <text evidence="2">Belongs to the GMC oxidoreductase family.</text>
</comment>
<protein>
    <recommendedName>
        <fullName evidence="14">Cholesterol oxidase</fullName>
        <ecNumber evidence="13">1.1.3.6</ecNumber>
        <ecNumber evidence="11">5.3.3.1</ecNumber>
    </recommendedName>
    <alternativeName>
        <fullName evidence="15">Cholesterol isomerase</fullName>
    </alternativeName>
</protein>
<comment type="pathway">
    <text evidence="12">Steroid metabolism; cholesterol degradation.</text>
</comment>
<organism evidence="17 18">
    <name type="scientific">Methylobacterium aquaticum</name>
    <dbReference type="NCBI Taxonomy" id="270351"/>
    <lineage>
        <taxon>Bacteria</taxon>
        <taxon>Pseudomonadati</taxon>
        <taxon>Pseudomonadota</taxon>
        <taxon>Alphaproteobacteria</taxon>
        <taxon>Hyphomicrobiales</taxon>
        <taxon>Methylobacteriaceae</taxon>
        <taxon>Methylobacterium</taxon>
    </lineage>
</organism>
<dbReference type="Pfam" id="PF05199">
    <property type="entry name" value="GMC_oxred_C"/>
    <property type="match status" value="1"/>
</dbReference>
<dbReference type="Gene3D" id="3.30.410.10">
    <property type="entry name" value="Cholesterol Oxidase, domain 2"/>
    <property type="match status" value="1"/>
</dbReference>
<evidence type="ECO:0000256" key="6">
    <source>
        <dbReference type="ARBA" id="ARBA00023002"/>
    </source>
</evidence>
<dbReference type="AlphaFoldDB" id="A0A0J6SDT9"/>
<evidence type="ECO:0000313" key="17">
    <source>
        <dbReference type="EMBL" id="KMO31498.1"/>
    </source>
</evidence>
<keyword evidence="6" id="KW-0560">Oxidoreductase</keyword>
<evidence type="ECO:0000256" key="10">
    <source>
        <dbReference type="ARBA" id="ARBA00023235"/>
    </source>
</evidence>
<evidence type="ECO:0000256" key="11">
    <source>
        <dbReference type="ARBA" id="ARBA00038856"/>
    </source>
</evidence>